<evidence type="ECO:0000256" key="4">
    <source>
        <dbReference type="ARBA" id="ARBA00022605"/>
    </source>
</evidence>
<evidence type="ECO:0000313" key="13">
    <source>
        <dbReference type="Proteomes" id="UP000251842"/>
    </source>
</evidence>
<dbReference type="GO" id="GO:0009423">
    <property type="term" value="P:chorismate biosynthetic process"/>
    <property type="evidence" value="ECO:0007669"/>
    <property type="project" value="UniProtKB-UniRule"/>
</dbReference>
<feature type="binding site" evidence="11">
    <location>
        <position position="82"/>
    </location>
    <ligand>
        <name>substrate</name>
    </ligand>
</feature>
<comment type="subcellular location">
    <subcellularLocation>
        <location evidence="11">Cytoplasm</location>
    </subcellularLocation>
</comment>
<evidence type="ECO:0000256" key="6">
    <source>
        <dbReference type="ARBA" id="ARBA00022741"/>
    </source>
</evidence>
<reference evidence="13" key="1">
    <citation type="submission" date="2018-05" db="EMBL/GenBank/DDBJ databases">
        <title>Luteimonas pekinense sp. nov., isolated from human Meibomian gland secretions, Beijing, China.</title>
        <authorList>
            <person name="Wen T."/>
            <person name="Bai H."/>
            <person name="Lv H."/>
        </authorList>
    </citation>
    <scope>NUCLEOTIDE SEQUENCE [LARGE SCALE GENOMIC DNA]</scope>
    <source>
        <strain evidence="13">83-4</strain>
    </source>
</reference>
<evidence type="ECO:0000256" key="2">
    <source>
        <dbReference type="ARBA" id="ARBA00006997"/>
    </source>
</evidence>
<dbReference type="Gene3D" id="3.40.50.300">
    <property type="entry name" value="P-loop containing nucleotide triphosphate hydrolases"/>
    <property type="match status" value="1"/>
</dbReference>
<evidence type="ECO:0000256" key="10">
    <source>
        <dbReference type="ARBA" id="ARBA00048567"/>
    </source>
</evidence>
<dbReference type="InterPro" id="IPR000623">
    <property type="entry name" value="Shikimate_kinase/TSH1"/>
</dbReference>
<protein>
    <recommendedName>
        <fullName evidence="3 11">Shikimate kinase</fullName>
        <shortName evidence="11">SK</shortName>
        <ecNumber evidence="3 11">2.7.1.71</ecNumber>
    </recommendedName>
</protein>
<dbReference type="InterPro" id="IPR027417">
    <property type="entry name" value="P-loop_NTPase"/>
</dbReference>
<dbReference type="RefSeq" id="WP_112925641.1">
    <property type="nucleotide sequence ID" value="NZ_CP029556.1"/>
</dbReference>
<sequence length="178" mass="19176">MKTAANLVLVGPMGAGKSSIGKRLAHALALEFVDADRVLEARTGASVADIFACEGEAGFRRRESALLAELLSGHDQLIATGGGVVLAPANRALLAREAWVVHLDVGVDEQLRRLSRDRTRPLLQRPDREAVLTAMAAERAPFYAEVADLRLSTDGCTPEQACRVLLPRIREAWRGEAA</sequence>
<keyword evidence="9 11" id="KW-0057">Aromatic amino acid biosynthesis</keyword>
<keyword evidence="11" id="KW-0479">Metal-binding</keyword>
<dbReference type="UniPathway" id="UPA00053">
    <property type="reaction ID" value="UER00088"/>
</dbReference>
<evidence type="ECO:0000256" key="11">
    <source>
        <dbReference type="HAMAP-Rule" id="MF_00109"/>
    </source>
</evidence>
<dbReference type="GO" id="GO:0009073">
    <property type="term" value="P:aromatic amino acid family biosynthetic process"/>
    <property type="evidence" value="ECO:0007669"/>
    <property type="project" value="UniProtKB-KW"/>
</dbReference>
<keyword evidence="4 11" id="KW-0028">Amino-acid biosynthesis</keyword>
<keyword evidence="11" id="KW-0963">Cytoplasm</keyword>
<feature type="binding site" evidence="11">
    <location>
        <position position="120"/>
    </location>
    <ligand>
        <name>ATP</name>
        <dbReference type="ChEBI" id="CHEBI:30616"/>
    </ligand>
</feature>
<dbReference type="CDD" id="cd00464">
    <property type="entry name" value="SK"/>
    <property type="match status" value="1"/>
</dbReference>
<comment type="caution">
    <text evidence="11">Lacks conserved residue(s) required for the propagation of feature annotation.</text>
</comment>
<proteinExistence type="inferred from homology"/>
<evidence type="ECO:0000256" key="1">
    <source>
        <dbReference type="ARBA" id="ARBA00004842"/>
    </source>
</evidence>
<feature type="binding site" evidence="11">
    <location>
        <position position="36"/>
    </location>
    <ligand>
        <name>substrate</name>
    </ligand>
</feature>
<dbReference type="Pfam" id="PF01202">
    <property type="entry name" value="SKI"/>
    <property type="match status" value="1"/>
</dbReference>
<dbReference type="OrthoDB" id="9800332at2"/>
<accession>A0A344J309</accession>
<dbReference type="PANTHER" id="PTHR21087:SF16">
    <property type="entry name" value="SHIKIMATE KINASE 1, CHLOROPLASTIC"/>
    <property type="match status" value="1"/>
</dbReference>
<feature type="binding site" evidence="11">
    <location>
        <position position="18"/>
    </location>
    <ligand>
        <name>Mg(2+)</name>
        <dbReference type="ChEBI" id="CHEBI:18420"/>
    </ligand>
</feature>
<dbReference type="GO" id="GO:0008652">
    <property type="term" value="P:amino acid biosynthetic process"/>
    <property type="evidence" value="ECO:0007669"/>
    <property type="project" value="UniProtKB-KW"/>
</dbReference>
<comment type="catalytic activity">
    <reaction evidence="10 11">
        <text>shikimate + ATP = 3-phosphoshikimate + ADP + H(+)</text>
        <dbReference type="Rhea" id="RHEA:13121"/>
        <dbReference type="ChEBI" id="CHEBI:15378"/>
        <dbReference type="ChEBI" id="CHEBI:30616"/>
        <dbReference type="ChEBI" id="CHEBI:36208"/>
        <dbReference type="ChEBI" id="CHEBI:145989"/>
        <dbReference type="ChEBI" id="CHEBI:456216"/>
        <dbReference type="EC" id="2.7.1.71"/>
    </reaction>
</comment>
<evidence type="ECO:0000256" key="3">
    <source>
        <dbReference type="ARBA" id="ARBA00012154"/>
    </source>
</evidence>
<dbReference type="GO" id="GO:0005524">
    <property type="term" value="F:ATP binding"/>
    <property type="evidence" value="ECO:0007669"/>
    <property type="project" value="UniProtKB-UniRule"/>
</dbReference>
<evidence type="ECO:0000256" key="7">
    <source>
        <dbReference type="ARBA" id="ARBA00022777"/>
    </source>
</evidence>
<comment type="similarity">
    <text evidence="2 11">Belongs to the shikimate kinase family.</text>
</comment>
<evidence type="ECO:0000256" key="9">
    <source>
        <dbReference type="ARBA" id="ARBA00023141"/>
    </source>
</evidence>
<comment type="function">
    <text evidence="11">Catalyzes the specific phosphorylation of the 3-hydroxyl group of shikimic acid using ATP as a cosubstrate.</text>
</comment>
<comment type="subunit">
    <text evidence="11">Monomer.</text>
</comment>
<dbReference type="EMBL" id="CP029556">
    <property type="protein sequence ID" value="AXA83419.1"/>
    <property type="molecule type" value="Genomic_DNA"/>
</dbReference>
<keyword evidence="6 11" id="KW-0547">Nucleotide-binding</keyword>
<comment type="cofactor">
    <cofactor evidence="11">
        <name>Mg(2+)</name>
        <dbReference type="ChEBI" id="CHEBI:18420"/>
    </cofactor>
    <text evidence="11">Binds 1 Mg(2+) ion per subunit.</text>
</comment>
<name>A0A344J309_9GAMM</name>
<gene>
    <name evidence="11 12" type="primary">aroK</name>
    <name evidence="12" type="ORF">DCD74_00780</name>
</gene>
<dbReference type="Proteomes" id="UP000251842">
    <property type="component" value="Chromosome"/>
</dbReference>
<keyword evidence="11" id="KW-0460">Magnesium</keyword>
<keyword evidence="8 11" id="KW-0067">ATP-binding</keyword>
<dbReference type="EC" id="2.7.1.71" evidence="3 11"/>
<feature type="binding site" evidence="11">
    <location>
        <position position="139"/>
    </location>
    <ligand>
        <name>substrate</name>
    </ligand>
</feature>
<dbReference type="HAMAP" id="MF_00109">
    <property type="entry name" value="Shikimate_kinase"/>
    <property type="match status" value="1"/>
</dbReference>
<organism evidence="12 13">
    <name type="scientific">Solilutibacter oculi</name>
    <dbReference type="NCBI Taxonomy" id="2698682"/>
    <lineage>
        <taxon>Bacteria</taxon>
        <taxon>Pseudomonadati</taxon>
        <taxon>Pseudomonadota</taxon>
        <taxon>Gammaproteobacteria</taxon>
        <taxon>Lysobacterales</taxon>
        <taxon>Lysobacteraceae</taxon>
        <taxon>Solilutibacter</taxon>
    </lineage>
</organism>
<keyword evidence="7 11" id="KW-0418">Kinase</keyword>
<dbReference type="KEGG" id="lue:DCD74_00780"/>
<evidence type="ECO:0000313" key="12">
    <source>
        <dbReference type="EMBL" id="AXA83419.1"/>
    </source>
</evidence>
<dbReference type="AlphaFoldDB" id="A0A344J309"/>
<dbReference type="InterPro" id="IPR023000">
    <property type="entry name" value="Shikimate_kinase_CS"/>
</dbReference>
<keyword evidence="13" id="KW-1185">Reference proteome</keyword>
<feature type="binding site" evidence="11">
    <location>
        <position position="60"/>
    </location>
    <ligand>
        <name>substrate</name>
    </ligand>
</feature>
<dbReference type="SUPFAM" id="SSF52540">
    <property type="entry name" value="P-loop containing nucleoside triphosphate hydrolases"/>
    <property type="match status" value="1"/>
</dbReference>
<dbReference type="PROSITE" id="PS01128">
    <property type="entry name" value="SHIKIMATE_KINASE"/>
    <property type="match status" value="1"/>
</dbReference>
<comment type="pathway">
    <text evidence="1 11">Metabolic intermediate biosynthesis; chorismate biosynthesis; chorismate from D-erythrose 4-phosphate and phosphoenolpyruvate: step 5/7.</text>
</comment>
<dbReference type="GO" id="GO:0005829">
    <property type="term" value="C:cytosol"/>
    <property type="evidence" value="ECO:0007669"/>
    <property type="project" value="TreeGrafter"/>
</dbReference>
<dbReference type="PRINTS" id="PR01100">
    <property type="entry name" value="SHIKIMTKNASE"/>
</dbReference>
<evidence type="ECO:0000256" key="8">
    <source>
        <dbReference type="ARBA" id="ARBA00022840"/>
    </source>
</evidence>
<keyword evidence="5 11" id="KW-0808">Transferase</keyword>
<dbReference type="GO" id="GO:0004765">
    <property type="term" value="F:shikimate kinase activity"/>
    <property type="evidence" value="ECO:0007669"/>
    <property type="project" value="UniProtKB-UniRule"/>
</dbReference>
<dbReference type="GO" id="GO:0000287">
    <property type="term" value="F:magnesium ion binding"/>
    <property type="evidence" value="ECO:0007669"/>
    <property type="project" value="UniProtKB-UniRule"/>
</dbReference>
<evidence type="ECO:0000256" key="5">
    <source>
        <dbReference type="ARBA" id="ARBA00022679"/>
    </source>
</evidence>
<dbReference type="PANTHER" id="PTHR21087">
    <property type="entry name" value="SHIKIMATE KINASE"/>
    <property type="match status" value="1"/>
</dbReference>
<feature type="binding site" evidence="11">
    <location>
        <begin position="14"/>
        <end position="19"/>
    </location>
    <ligand>
        <name>ATP</name>
        <dbReference type="ChEBI" id="CHEBI:30616"/>
    </ligand>
</feature>
<dbReference type="InterPro" id="IPR031322">
    <property type="entry name" value="Shikimate/glucono_kinase"/>
</dbReference>